<dbReference type="Proteomes" id="UP001500889">
    <property type="component" value="Chromosome U"/>
</dbReference>
<organism evidence="2 3">
    <name type="scientific">Drosophila madeirensis</name>
    <name type="common">Fruit fly</name>
    <dbReference type="NCBI Taxonomy" id="30013"/>
    <lineage>
        <taxon>Eukaryota</taxon>
        <taxon>Metazoa</taxon>
        <taxon>Ecdysozoa</taxon>
        <taxon>Arthropoda</taxon>
        <taxon>Hexapoda</taxon>
        <taxon>Insecta</taxon>
        <taxon>Pterygota</taxon>
        <taxon>Neoptera</taxon>
        <taxon>Endopterygota</taxon>
        <taxon>Diptera</taxon>
        <taxon>Brachycera</taxon>
        <taxon>Muscomorpha</taxon>
        <taxon>Ephydroidea</taxon>
        <taxon>Drosophilidae</taxon>
        <taxon>Drosophila</taxon>
        <taxon>Sophophora</taxon>
    </lineage>
</organism>
<feature type="transmembrane region" description="Helical" evidence="1">
    <location>
        <begin position="45"/>
        <end position="67"/>
    </location>
</feature>
<reference evidence="2 3" key="1">
    <citation type="submission" date="2024-02" db="EMBL/GenBank/DDBJ databases">
        <title>A chromosome-level genome assembly of Drosophila madeirensis, a fruit fly species endemic to Madeira island.</title>
        <authorList>
            <person name="Tomihara K."/>
            <person name="Llopart A."/>
            <person name="Yamamoto D."/>
        </authorList>
    </citation>
    <scope>NUCLEOTIDE SEQUENCE [LARGE SCALE GENOMIC DNA]</scope>
    <source>
        <strain evidence="2 3">RF1</strain>
    </source>
</reference>
<dbReference type="AlphaFoldDB" id="A0AAU9FJD1"/>
<keyword evidence="1" id="KW-1133">Transmembrane helix</keyword>
<sequence>MVAAVIPLGFFILISVIIVSISIMIAEVIVVMVRLIPVPMISEILWGRLLSTSAALAADGSIGIVVVEGKVHVVLLPEDAAPLQLDEGQQDQCE</sequence>
<keyword evidence="3" id="KW-1185">Reference proteome</keyword>
<evidence type="ECO:0000256" key="1">
    <source>
        <dbReference type="SAM" id="Phobius"/>
    </source>
</evidence>
<dbReference type="EMBL" id="AP029264">
    <property type="protein sequence ID" value="BFF95869.1"/>
    <property type="molecule type" value="Genomic_DNA"/>
</dbReference>
<accession>A0AAU9FJD1</accession>
<feature type="transmembrane region" description="Helical" evidence="1">
    <location>
        <begin position="6"/>
        <end position="33"/>
    </location>
</feature>
<proteinExistence type="predicted"/>
<evidence type="ECO:0000313" key="3">
    <source>
        <dbReference type="Proteomes" id="UP001500889"/>
    </source>
</evidence>
<name>A0AAU9FJD1_DROMD</name>
<protein>
    <submittedName>
        <fullName evidence="2">Uncharacterized protein</fullName>
    </submittedName>
</protein>
<keyword evidence="1" id="KW-0812">Transmembrane</keyword>
<gene>
    <name evidence="2" type="ORF">DMAD_13179</name>
</gene>
<keyword evidence="1" id="KW-0472">Membrane</keyword>
<evidence type="ECO:0000313" key="2">
    <source>
        <dbReference type="EMBL" id="BFF95869.1"/>
    </source>
</evidence>